<feature type="transmembrane region" description="Helical" evidence="1">
    <location>
        <begin position="270"/>
        <end position="287"/>
    </location>
</feature>
<feature type="transmembrane region" description="Helical" evidence="1">
    <location>
        <begin position="169"/>
        <end position="192"/>
    </location>
</feature>
<evidence type="ECO:0000313" key="4">
    <source>
        <dbReference type="Proteomes" id="UP000483035"/>
    </source>
</evidence>
<keyword evidence="1" id="KW-0812">Transmembrane</keyword>
<dbReference type="PANTHER" id="PTHR23028:SF53">
    <property type="entry name" value="ACYL_TRANSF_3 DOMAIN-CONTAINING PROTEIN"/>
    <property type="match status" value="1"/>
</dbReference>
<proteinExistence type="predicted"/>
<keyword evidence="1" id="KW-1133">Transmembrane helix</keyword>
<gene>
    <name evidence="3" type="ORF">GR212_11155</name>
</gene>
<feature type="transmembrane region" description="Helical" evidence="1">
    <location>
        <begin position="98"/>
        <end position="120"/>
    </location>
</feature>
<feature type="domain" description="Acyltransferase 3" evidence="2">
    <location>
        <begin position="28"/>
        <end position="335"/>
    </location>
</feature>
<dbReference type="GO" id="GO:0016020">
    <property type="term" value="C:membrane"/>
    <property type="evidence" value="ECO:0007669"/>
    <property type="project" value="TreeGrafter"/>
</dbReference>
<evidence type="ECO:0000313" key="3">
    <source>
        <dbReference type="EMBL" id="NEI70130.1"/>
    </source>
</evidence>
<feature type="transmembrane region" description="Helical" evidence="1">
    <location>
        <begin position="322"/>
        <end position="343"/>
    </location>
</feature>
<evidence type="ECO:0000256" key="1">
    <source>
        <dbReference type="SAM" id="Phobius"/>
    </source>
</evidence>
<feature type="transmembrane region" description="Helical" evidence="1">
    <location>
        <begin position="68"/>
        <end position="86"/>
    </location>
</feature>
<organism evidence="3 4">
    <name type="scientific">Rhizobium lusitanum</name>
    <dbReference type="NCBI Taxonomy" id="293958"/>
    <lineage>
        <taxon>Bacteria</taxon>
        <taxon>Pseudomonadati</taxon>
        <taxon>Pseudomonadota</taxon>
        <taxon>Alphaproteobacteria</taxon>
        <taxon>Hyphomicrobiales</taxon>
        <taxon>Rhizobiaceae</taxon>
        <taxon>Rhizobium/Agrobacterium group</taxon>
        <taxon>Rhizobium</taxon>
    </lineage>
</organism>
<feature type="transmembrane region" description="Helical" evidence="1">
    <location>
        <begin position="247"/>
        <end position="264"/>
    </location>
</feature>
<comment type="caution">
    <text evidence="3">The sequence shown here is derived from an EMBL/GenBank/DDBJ whole genome shotgun (WGS) entry which is preliminary data.</text>
</comment>
<dbReference type="AlphaFoldDB" id="A0A6L9U7L5"/>
<dbReference type="EMBL" id="WUEY01000004">
    <property type="protein sequence ID" value="NEI70130.1"/>
    <property type="molecule type" value="Genomic_DNA"/>
</dbReference>
<dbReference type="GO" id="GO:0016747">
    <property type="term" value="F:acyltransferase activity, transferring groups other than amino-acyl groups"/>
    <property type="evidence" value="ECO:0007669"/>
    <property type="project" value="InterPro"/>
</dbReference>
<evidence type="ECO:0000259" key="2">
    <source>
        <dbReference type="Pfam" id="PF01757"/>
    </source>
</evidence>
<dbReference type="GO" id="GO:0009103">
    <property type="term" value="P:lipopolysaccharide biosynthetic process"/>
    <property type="evidence" value="ECO:0007669"/>
    <property type="project" value="TreeGrafter"/>
</dbReference>
<name>A0A6L9U7L5_9HYPH</name>
<keyword evidence="3" id="KW-0012">Acyltransferase</keyword>
<dbReference type="Pfam" id="PF01757">
    <property type="entry name" value="Acyl_transf_3"/>
    <property type="match status" value="1"/>
</dbReference>
<dbReference type="RefSeq" id="WP_163986556.1">
    <property type="nucleotide sequence ID" value="NZ_WUEY01000004.1"/>
</dbReference>
<protein>
    <submittedName>
        <fullName evidence="3">Acyltransferase family protein</fullName>
    </submittedName>
</protein>
<dbReference type="InterPro" id="IPR002656">
    <property type="entry name" value="Acyl_transf_3_dom"/>
</dbReference>
<reference evidence="3 4" key="1">
    <citation type="submission" date="2019-12" db="EMBL/GenBank/DDBJ databases">
        <title>Rhizobium genotypes associated with high levels of biological nitrogen fixation by grain legumes in a temperate-maritime cropping system.</title>
        <authorList>
            <person name="Maluk M."/>
            <person name="Francesc Ferrando Molina F."/>
            <person name="Lopez Del Egido L."/>
            <person name="Lafos M."/>
            <person name="Langarica-Fuentes A."/>
            <person name="Gebre Yohannes G."/>
            <person name="Young M.W."/>
            <person name="Martin P."/>
            <person name="Gantlett R."/>
            <person name="Kenicer G."/>
            <person name="Hawes C."/>
            <person name="Begg G.S."/>
            <person name="Quilliam R.S."/>
            <person name="Squire G.R."/>
            <person name="Poole P.S."/>
            <person name="Young P.W."/>
            <person name="Iannetta P.M."/>
            <person name="James E.K."/>
        </authorList>
    </citation>
    <scope>NUCLEOTIDE SEQUENCE [LARGE SCALE GENOMIC DNA]</scope>
    <source>
        <strain evidence="3 4">JHI1118</strain>
    </source>
</reference>
<feature type="transmembrane region" description="Helical" evidence="1">
    <location>
        <begin position="27"/>
        <end position="45"/>
    </location>
</feature>
<dbReference type="Proteomes" id="UP000483035">
    <property type="component" value="Unassembled WGS sequence"/>
</dbReference>
<keyword evidence="1" id="KW-0472">Membrane</keyword>
<keyword evidence="3" id="KW-0808">Transferase</keyword>
<dbReference type="PANTHER" id="PTHR23028">
    <property type="entry name" value="ACETYLTRANSFERASE"/>
    <property type="match status" value="1"/>
</dbReference>
<sequence>MMALGIAMRTIGDLVDSRSSDGENNFLILRLVAAALVIYGHSFYISNTGNPAEDFTARYLGYTYSGEVGLEIFFVVSGFLVVGSFCKRNNPAQFIESRLLRIVPAFVICLLLMVLMGAALGSLPLSGYFQSSATWHYFLSNVLFREAVYSLPGVVLTANPTYGQSMNGAIWSLFVEVRLYVLVGLAGTFGVLRNRLRASFVMAGLLAVGILAPAYLSLIGTDPTSLRVSMFFLIGAFLYANRDLIPLNGWILLLLFLACILSRHTVNFNIAVIMMIAYGTIFLAYTRKVHIPCVEDYSYGIYIYGWPAAQLIVRYWPTIGAVPLAAATLCCAWVLGFLSWHLIEKRALKLKGKFGRGTAQPRYVNNHIFEDVPKGALQNVKGDQLSS</sequence>
<feature type="transmembrane region" description="Helical" evidence="1">
    <location>
        <begin position="199"/>
        <end position="218"/>
    </location>
</feature>
<accession>A0A6L9U7L5</accession>
<dbReference type="InterPro" id="IPR050879">
    <property type="entry name" value="Acyltransferase_3"/>
</dbReference>